<dbReference type="WBParaSite" id="HPBE_0001421201-mRNA-1">
    <property type="protein sequence ID" value="HPBE_0001421201-mRNA-1"/>
    <property type="gene ID" value="HPBE_0001421201"/>
</dbReference>
<dbReference type="EMBL" id="UZAH01028255">
    <property type="protein sequence ID" value="VDO98871.1"/>
    <property type="molecule type" value="Genomic_DNA"/>
</dbReference>
<gene>
    <name evidence="1" type="ORF">HPBE_LOCUS14213</name>
</gene>
<dbReference type="Proteomes" id="UP000050761">
    <property type="component" value="Unassembled WGS sequence"/>
</dbReference>
<evidence type="ECO:0000313" key="1">
    <source>
        <dbReference type="EMBL" id="VDO98871.1"/>
    </source>
</evidence>
<evidence type="ECO:0000313" key="3">
    <source>
        <dbReference type="WBParaSite" id="HPBE_0001421201-mRNA-1"/>
    </source>
</evidence>
<dbReference type="Gene3D" id="1.25.10.10">
    <property type="entry name" value="Leucine-rich Repeat Variant"/>
    <property type="match status" value="1"/>
</dbReference>
<organism evidence="1">
    <name type="scientific">Heligmosomoides polygyrus</name>
    <name type="common">Parasitic roundworm</name>
    <dbReference type="NCBI Taxonomy" id="6339"/>
    <lineage>
        <taxon>Eukaryota</taxon>
        <taxon>Metazoa</taxon>
        <taxon>Ecdysozoa</taxon>
        <taxon>Nematoda</taxon>
        <taxon>Chromadorea</taxon>
        <taxon>Rhabditida</taxon>
        <taxon>Rhabditina</taxon>
        <taxon>Rhabditomorpha</taxon>
        <taxon>Strongyloidea</taxon>
        <taxon>Heligmosomidae</taxon>
        <taxon>Heligmosomoides</taxon>
    </lineage>
</organism>
<dbReference type="AlphaFoldDB" id="A0A3P7ZEN6"/>
<name>A0A3P7ZEN6_HELPZ</name>
<protein>
    <submittedName>
        <fullName evidence="3">HEAT repeat-containing protein</fullName>
    </submittedName>
</protein>
<dbReference type="SUPFAM" id="SSF48371">
    <property type="entry name" value="ARM repeat"/>
    <property type="match status" value="1"/>
</dbReference>
<reference evidence="3" key="2">
    <citation type="submission" date="2019-09" db="UniProtKB">
        <authorList>
            <consortium name="WormBaseParasite"/>
        </authorList>
    </citation>
    <scope>IDENTIFICATION</scope>
</reference>
<accession>A0A3P7ZEN6</accession>
<reference evidence="1 2" key="1">
    <citation type="submission" date="2018-11" db="EMBL/GenBank/DDBJ databases">
        <authorList>
            <consortium name="Pathogen Informatics"/>
        </authorList>
    </citation>
    <scope>NUCLEOTIDE SEQUENCE [LARGE SCALE GENOMIC DNA]</scope>
</reference>
<dbReference type="InterPro" id="IPR011989">
    <property type="entry name" value="ARM-like"/>
</dbReference>
<sequence>MVASCVVVDQLKQVIGRFATIEELPHSFDDTLVDGLIGNINMSDPPVSEFVKESFQSLDFESSASMVVSLLLRLYEKYCQRPASHDAGIADQLARAEVLLEQSRPAKVLSDLFTVYTTCHRLRQQGEWENVIFWCVSHFPSDELTLFLRRKIEDFLCMTEGEDVESLIVSSMSDLFCCTDSAHVLNGTARILLHFAGRLSTHEIQLIVETVQTGGVVGDVVYQLVATVRPDMTLMDDLNPSKWNNETARCQTIIKLTQLSSNNSFQELQSYLPGICRILMDRRRAPLSDLQEMLTKLQPRLSVAELATVLDSLFPRLLESPCLLEAICKARGPDFLNDPSMANIRDRLAVEITKAISHSDWEVRDTALEIGAAVPCFRPMLGPLPPLVRFDPSPYVRAAALRCMVLDEKYHQDELPQLCENVVMLDADAEPRLVAVQYLHKTLAANIRHVFRILPKAIEDTDDEVRRLMIEMCSTLLVVEEFAEETEKELQEWTEDSEIGAAVRAVLGEPPVEHADPVEHILTDMMNALRIHFEDTIDCY</sequence>
<dbReference type="InterPro" id="IPR016024">
    <property type="entry name" value="ARM-type_fold"/>
</dbReference>
<proteinExistence type="predicted"/>
<dbReference type="OrthoDB" id="10057956at2759"/>
<keyword evidence="2" id="KW-1185">Reference proteome</keyword>
<evidence type="ECO:0000313" key="2">
    <source>
        <dbReference type="Proteomes" id="UP000050761"/>
    </source>
</evidence>